<dbReference type="InterPro" id="IPR003439">
    <property type="entry name" value="ABC_transporter-like_ATP-bd"/>
</dbReference>
<keyword evidence="4" id="KW-0201">Cytochrome c-type biogenesis</keyword>
<name>A0A378XGN9_9BURK</name>
<dbReference type="GO" id="GO:0016887">
    <property type="term" value="F:ATP hydrolysis activity"/>
    <property type="evidence" value="ECO:0007669"/>
    <property type="project" value="InterPro"/>
</dbReference>
<dbReference type="GO" id="GO:0017004">
    <property type="term" value="P:cytochrome complex assembly"/>
    <property type="evidence" value="ECO:0007669"/>
    <property type="project" value="UniProtKB-KW"/>
</dbReference>
<dbReference type="InterPro" id="IPR003593">
    <property type="entry name" value="AAA+_ATPase"/>
</dbReference>
<dbReference type="GO" id="GO:0022857">
    <property type="term" value="F:transmembrane transporter activity"/>
    <property type="evidence" value="ECO:0007669"/>
    <property type="project" value="InterPro"/>
</dbReference>
<proteinExistence type="predicted"/>
<dbReference type="EC" id="3.6.3.41" evidence="10"/>
<dbReference type="SUPFAM" id="SSF52540">
    <property type="entry name" value="P-loop containing nucleoside triphosphate hydrolases"/>
    <property type="match status" value="1"/>
</dbReference>
<evidence type="ECO:0000256" key="7">
    <source>
        <dbReference type="ARBA" id="ARBA00023136"/>
    </source>
</evidence>
<keyword evidence="10" id="KW-0378">Hydrolase</keyword>
<keyword evidence="7" id="KW-0472">Membrane</keyword>
<dbReference type="PANTHER" id="PTHR43499">
    <property type="entry name" value="ABC TRANSPORTER I FAMILY MEMBER 1"/>
    <property type="match status" value="1"/>
</dbReference>
<evidence type="ECO:0000256" key="3">
    <source>
        <dbReference type="ARBA" id="ARBA00022741"/>
    </source>
</evidence>
<evidence type="ECO:0000256" key="1">
    <source>
        <dbReference type="ARBA" id="ARBA00022448"/>
    </source>
</evidence>
<protein>
    <submittedName>
        <fullName evidence="10">Cytochrome c biogenesis ATP-binding export protein CcmA</fullName>
        <ecNumber evidence="10">3.6.3.41</ecNumber>
    </submittedName>
    <submittedName>
        <fullName evidence="9">Heme ABC exporter ATP-binding protein CcmA</fullName>
    </submittedName>
</protein>
<keyword evidence="1" id="KW-0813">Transport</keyword>
<dbReference type="AlphaFoldDB" id="A0A378XGN9"/>
<evidence type="ECO:0000259" key="8">
    <source>
        <dbReference type="PROSITE" id="PS50893"/>
    </source>
</evidence>
<dbReference type="InterPro" id="IPR027417">
    <property type="entry name" value="P-loop_NTPase"/>
</dbReference>
<reference evidence="10 11" key="1">
    <citation type="submission" date="2018-06" db="EMBL/GenBank/DDBJ databases">
        <authorList>
            <consortium name="Pathogen Informatics"/>
            <person name="Doyle S."/>
        </authorList>
    </citation>
    <scope>NUCLEOTIDE SEQUENCE [LARGE SCALE GENOMIC DNA]</scope>
    <source>
        <strain evidence="10 11">NCTC11997</strain>
    </source>
</reference>
<keyword evidence="2" id="KW-1003">Cell membrane</keyword>
<evidence type="ECO:0000313" key="9">
    <source>
        <dbReference type="EMBL" id="QPT41120.1"/>
    </source>
</evidence>
<keyword evidence="6" id="KW-1278">Translocase</keyword>
<keyword evidence="3" id="KW-0547">Nucleotide-binding</keyword>
<dbReference type="Proteomes" id="UP000594903">
    <property type="component" value="Chromosome"/>
</dbReference>
<accession>A0A378XGN9</accession>
<keyword evidence="12" id="KW-1185">Reference proteome</keyword>
<evidence type="ECO:0000256" key="4">
    <source>
        <dbReference type="ARBA" id="ARBA00022748"/>
    </source>
</evidence>
<dbReference type="NCBIfam" id="TIGR01189">
    <property type="entry name" value="ccmA"/>
    <property type="match status" value="1"/>
</dbReference>
<dbReference type="OrthoDB" id="9800654at2"/>
<evidence type="ECO:0000313" key="10">
    <source>
        <dbReference type="EMBL" id="SUA53758.1"/>
    </source>
</evidence>
<dbReference type="InterPro" id="IPR005895">
    <property type="entry name" value="ABC_transptr_haem_export_CcmA"/>
</dbReference>
<dbReference type="EMBL" id="UGSB01000001">
    <property type="protein sequence ID" value="SUA53758.1"/>
    <property type="molecule type" value="Genomic_DNA"/>
</dbReference>
<evidence type="ECO:0000313" key="11">
    <source>
        <dbReference type="Proteomes" id="UP000254603"/>
    </source>
</evidence>
<organism evidence="10 11">
    <name type="scientific">Oligella ureolytica</name>
    <dbReference type="NCBI Taxonomy" id="90244"/>
    <lineage>
        <taxon>Bacteria</taxon>
        <taxon>Pseudomonadati</taxon>
        <taxon>Pseudomonadota</taxon>
        <taxon>Betaproteobacteria</taxon>
        <taxon>Burkholderiales</taxon>
        <taxon>Alcaligenaceae</taxon>
        <taxon>Oligella</taxon>
    </lineage>
</organism>
<feature type="domain" description="ABC transporter" evidence="8">
    <location>
        <begin position="6"/>
        <end position="223"/>
    </location>
</feature>
<dbReference type="STRING" id="1122619.GCA_000373745_02520"/>
<dbReference type="SMART" id="SM00382">
    <property type="entry name" value="AAA"/>
    <property type="match status" value="1"/>
</dbReference>
<sequence length="223" mass="24850">MSAVLLHAQNLCLSRRDRQLFTNLSFEIQRGELWHLRGDNGSGKSSLLDLLVGLNSADEGVVRWFCDMPKASALKPTEAAAQRLVHYCRQQNAVNPRLTIRENLQRQALWAKAKLTGAAIEAWADEVALLSLLDEPAGLLSQGQQKQIALARLRLFDARSVWFLDEPFSSLDRTAVERLESWIEAQIAAQGAVIMVSHTDQCRELAVRSLYLSDTVSPQLGSE</sequence>
<dbReference type="Gene3D" id="3.40.50.300">
    <property type="entry name" value="P-loop containing nucleotide triphosphate hydrolases"/>
    <property type="match status" value="1"/>
</dbReference>
<keyword evidence="5 10" id="KW-0067">ATP-binding</keyword>
<dbReference type="PANTHER" id="PTHR43499:SF1">
    <property type="entry name" value="ABC TRANSPORTER I FAMILY MEMBER 1"/>
    <property type="match status" value="1"/>
</dbReference>
<dbReference type="EMBL" id="CP065725">
    <property type="protein sequence ID" value="QPT41120.1"/>
    <property type="molecule type" value="Genomic_DNA"/>
</dbReference>
<dbReference type="GO" id="GO:0005524">
    <property type="term" value="F:ATP binding"/>
    <property type="evidence" value="ECO:0007669"/>
    <property type="project" value="UniProtKB-KW"/>
</dbReference>
<dbReference type="Pfam" id="PF00005">
    <property type="entry name" value="ABC_tran"/>
    <property type="match status" value="1"/>
</dbReference>
<dbReference type="Proteomes" id="UP000254603">
    <property type="component" value="Unassembled WGS sequence"/>
</dbReference>
<gene>
    <name evidence="10" type="primary">ccmA_2</name>
    <name evidence="9" type="synonym">ccmA</name>
    <name evidence="9" type="ORF">I6G29_06205</name>
    <name evidence="10" type="ORF">NCTC11997_01297</name>
</gene>
<evidence type="ECO:0000256" key="2">
    <source>
        <dbReference type="ARBA" id="ARBA00022475"/>
    </source>
</evidence>
<dbReference type="RefSeq" id="WP_160115312.1">
    <property type="nucleotide sequence ID" value="NZ_CP065725.1"/>
</dbReference>
<dbReference type="PROSITE" id="PS50893">
    <property type="entry name" value="ABC_TRANSPORTER_2"/>
    <property type="match status" value="1"/>
</dbReference>
<evidence type="ECO:0000313" key="12">
    <source>
        <dbReference type="Proteomes" id="UP000594903"/>
    </source>
</evidence>
<evidence type="ECO:0000256" key="5">
    <source>
        <dbReference type="ARBA" id="ARBA00022840"/>
    </source>
</evidence>
<reference evidence="9 12" key="2">
    <citation type="submission" date="2020-12" db="EMBL/GenBank/DDBJ databases">
        <title>FDA dAtabase for Regulatory Grade micrObial Sequences (FDA-ARGOS): Supporting development and validation of Infectious Disease Dx tests.</title>
        <authorList>
            <person name="Sproer C."/>
            <person name="Gronow S."/>
            <person name="Severitt S."/>
            <person name="Schroder I."/>
            <person name="Tallon L."/>
            <person name="Sadzewicz L."/>
            <person name="Zhao X."/>
            <person name="Boylan J."/>
            <person name="Ott S."/>
            <person name="Bowen H."/>
            <person name="Vavikolanu K."/>
            <person name="Mehta A."/>
            <person name="Aluvathingal J."/>
            <person name="Nadendla S."/>
            <person name="Lowell S."/>
            <person name="Myers T."/>
            <person name="Yan Y."/>
            <person name="Sichtig H."/>
        </authorList>
    </citation>
    <scope>NUCLEOTIDE SEQUENCE [LARGE SCALE GENOMIC DNA]</scope>
    <source>
        <strain evidence="9 12">FDAARGOS_872</strain>
    </source>
</reference>
<evidence type="ECO:0000256" key="6">
    <source>
        <dbReference type="ARBA" id="ARBA00022967"/>
    </source>
</evidence>